<proteinExistence type="inferred from homology"/>
<keyword evidence="4 9" id="KW-0274">FAD</keyword>
<evidence type="ECO:0000313" key="11">
    <source>
        <dbReference type="EMBL" id="GAP52594.1"/>
    </source>
</evidence>
<feature type="binding site" evidence="9">
    <location>
        <position position="270"/>
    </location>
    <ligand>
        <name>D-dopa</name>
        <dbReference type="ChEBI" id="CHEBI:149689"/>
    </ligand>
</feature>
<evidence type="ECO:0000256" key="8">
    <source>
        <dbReference type="ARBA" id="ARBA00049547"/>
    </source>
</evidence>
<evidence type="ECO:0000259" key="10">
    <source>
        <dbReference type="Pfam" id="PF01266"/>
    </source>
</evidence>
<dbReference type="Pfam" id="PF01266">
    <property type="entry name" value="DAO"/>
    <property type="match status" value="1"/>
</dbReference>
<dbReference type="EMBL" id="DF968465">
    <property type="protein sequence ID" value="GAP52594.1"/>
    <property type="molecule type" value="Genomic_DNA"/>
</dbReference>
<dbReference type="InterPro" id="IPR023209">
    <property type="entry name" value="DAO"/>
</dbReference>
<dbReference type="SUPFAM" id="SSF51971">
    <property type="entry name" value="Nucleotide-binding domain"/>
    <property type="match status" value="1"/>
</dbReference>
<dbReference type="PROSITE" id="PS00677">
    <property type="entry name" value="DAO"/>
    <property type="match status" value="1"/>
</dbReference>
<dbReference type="PANTHER" id="PTHR11530:SF11">
    <property type="entry name" value="D-ASPARTATE OXIDASE"/>
    <property type="match status" value="1"/>
</dbReference>
<dbReference type="Proteomes" id="UP000053859">
    <property type="component" value="Unassembled WGS sequence"/>
</dbReference>
<name>A0A0K8PYQ8_STRAJ</name>
<evidence type="ECO:0000313" key="12">
    <source>
        <dbReference type="Proteomes" id="UP000053859"/>
    </source>
</evidence>
<keyword evidence="3" id="KW-0285">Flavoprotein</keyword>
<evidence type="ECO:0000256" key="3">
    <source>
        <dbReference type="ARBA" id="ARBA00022630"/>
    </source>
</evidence>
<feature type="binding site" evidence="9">
    <location>
        <position position="297"/>
    </location>
    <ligand>
        <name>D-dopa</name>
        <dbReference type="ChEBI" id="CHEBI:149689"/>
    </ligand>
</feature>
<dbReference type="InterPro" id="IPR006181">
    <property type="entry name" value="D-amino_acid_oxidase_CS"/>
</dbReference>
<organism evidence="11 12">
    <name type="scientific">Streptomyces azureus</name>
    <dbReference type="NCBI Taxonomy" id="146537"/>
    <lineage>
        <taxon>Bacteria</taxon>
        <taxon>Bacillati</taxon>
        <taxon>Actinomycetota</taxon>
        <taxon>Actinomycetes</taxon>
        <taxon>Kitasatosporales</taxon>
        <taxon>Streptomycetaceae</taxon>
        <taxon>Streptomyces</taxon>
    </lineage>
</organism>
<dbReference type="InterPro" id="IPR006076">
    <property type="entry name" value="FAD-dep_OxRdtase"/>
</dbReference>
<evidence type="ECO:0000256" key="2">
    <source>
        <dbReference type="ARBA" id="ARBA00006730"/>
    </source>
</evidence>
<dbReference type="GO" id="GO:0019478">
    <property type="term" value="P:D-amino acid catabolic process"/>
    <property type="evidence" value="ECO:0007669"/>
    <property type="project" value="TreeGrafter"/>
</dbReference>
<gene>
    <name evidence="11" type="ORF">SAZU_7471</name>
</gene>
<dbReference type="Gene3D" id="3.30.9.10">
    <property type="entry name" value="D-Amino Acid Oxidase, subunit A, domain 2"/>
    <property type="match status" value="1"/>
</dbReference>
<evidence type="ECO:0000256" key="9">
    <source>
        <dbReference type="PIRSR" id="PIRSR000189-1"/>
    </source>
</evidence>
<dbReference type="PIRSF" id="PIRSF000189">
    <property type="entry name" value="D-aa_oxidase"/>
    <property type="match status" value="1"/>
</dbReference>
<evidence type="ECO:0000256" key="6">
    <source>
        <dbReference type="ARBA" id="ARBA00039101"/>
    </source>
</evidence>
<dbReference type="SUPFAM" id="SSF54373">
    <property type="entry name" value="FAD-linked reductases, C-terminal domain"/>
    <property type="match status" value="1"/>
</dbReference>
<dbReference type="AlphaFoldDB" id="A0A0K8PYQ8"/>
<dbReference type="GO" id="GO:0003884">
    <property type="term" value="F:D-amino-acid oxidase activity"/>
    <property type="evidence" value="ECO:0007669"/>
    <property type="project" value="UniProtKB-EC"/>
</dbReference>
<dbReference type="RefSeq" id="WP_059423810.1">
    <property type="nucleotide sequence ID" value="NZ_DF968465.1"/>
</dbReference>
<dbReference type="EC" id="1.4.3.3" evidence="6"/>
<dbReference type="GO" id="GO:0005737">
    <property type="term" value="C:cytoplasm"/>
    <property type="evidence" value="ECO:0007669"/>
    <property type="project" value="TreeGrafter"/>
</dbReference>
<keyword evidence="12" id="KW-1185">Reference proteome</keyword>
<feature type="binding site" evidence="9">
    <location>
        <begin position="41"/>
        <end position="42"/>
    </location>
    <ligand>
        <name>FAD</name>
        <dbReference type="ChEBI" id="CHEBI:57692"/>
    </ligand>
</feature>
<evidence type="ECO:0000256" key="4">
    <source>
        <dbReference type="ARBA" id="ARBA00022827"/>
    </source>
</evidence>
<evidence type="ECO:0000256" key="1">
    <source>
        <dbReference type="ARBA" id="ARBA00001974"/>
    </source>
</evidence>
<protein>
    <recommendedName>
        <fullName evidence="7">D-amino-acid oxidase</fullName>
        <ecNumber evidence="6">1.4.3.3</ecNumber>
    </recommendedName>
</protein>
<evidence type="ECO:0000256" key="7">
    <source>
        <dbReference type="ARBA" id="ARBA00039751"/>
    </source>
</evidence>
<evidence type="ECO:0000256" key="5">
    <source>
        <dbReference type="ARBA" id="ARBA00023002"/>
    </source>
</evidence>
<dbReference type="PANTHER" id="PTHR11530">
    <property type="entry name" value="D-AMINO ACID OXIDASE"/>
    <property type="match status" value="1"/>
</dbReference>
<sequence length="319" mass="34110">MPTNERVVVLGGGVSGLTTGVVLLEAGLSVRLVAEEIPARTSLVAGAIWGPHLVEPWADVREWGLASLDAFRRLAEEGKAGVRMACGIMAARQPFEEPRWSELLSGFREADASELPHGFLSGHRFTAPVVDMPVYLGHLRRRFRALGGRLEQRVICSLDEFAGVSAVVNCAGMGAAALAGDLTLRPTCVRQLVVENPGVTEFFSELTGPSSALVHFYPHGDTVVLGGSAIDDDGDVSGDAAAAHGIVERCAALEPRLADARVIAYRVDVRPTRFEVRVESDRREDGLLVIHNYGHGGAGVTLSWGCAREVAQLLTEGLW</sequence>
<dbReference type="PATRIC" id="fig|146537.3.peg.7869"/>
<feature type="domain" description="FAD dependent oxidoreductase" evidence="10">
    <location>
        <begin position="6"/>
        <end position="313"/>
    </location>
</feature>
<comment type="similarity">
    <text evidence="2">Belongs to the DAMOX/DASOX family.</text>
</comment>
<keyword evidence="5" id="KW-0560">Oxidoreductase</keyword>
<dbReference type="Gene3D" id="3.40.50.720">
    <property type="entry name" value="NAD(P)-binding Rossmann-like Domain"/>
    <property type="match status" value="1"/>
</dbReference>
<comment type="catalytic activity">
    <reaction evidence="8">
        <text>a D-alpha-amino acid + O2 + H2O = a 2-oxocarboxylate + H2O2 + NH4(+)</text>
        <dbReference type="Rhea" id="RHEA:21816"/>
        <dbReference type="ChEBI" id="CHEBI:15377"/>
        <dbReference type="ChEBI" id="CHEBI:15379"/>
        <dbReference type="ChEBI" id="CHEBI:16240"/>
        <dbReference type="ChEBI" id="CHEBI:28938"/>
        <dbReference type="ChEBI" id="CHEBI:35179"/>
        <dbReference type="ChEBI" id="CHEBI:59871"/>
        <dbReference type="EC" id="1.4.3.3"/>
    </reaction>
    <physiologicalReaction direction="left-to-right" evidence="8">
        <dbReference type="Rhea" id="RHEA:21817"/>
    </physiologicalReaction>
</comment>
<reference evidence="11" key="1">
    <citation type="journal article" date="2015" name="Genome Announc.">
        <title>Draft Genome Sequence of Thiostrepton-Producing Streptomyces azureus ATCC 14921.</title>
        <authorList>
            <person name="Sakihara K."/>
            <person name="Maeda J."/>
            <person name="Tashiro K."/>
            <person name="Fujino Y."/>
            <person name="Kuhara S."/>
            <person name="Ohshima T."/>
            <person name="Ogata S."/>
            <person name="Doi K."/>
        </authorList>
    </citation>
    <scope>NUCLEOTIDE SEQUENCE [LARGE SCALE GENOMIC DNA]</scope>
    <source>
        <strain evidence="11">ATCC14921</strain>
    </source>
</reference>
<dbReference type="OrthoDB" id="246701at2"/>
<feature type="binding site" evidence="9">
    <location>
        <begin position="296"/>
        <end position="301"/>
    </location>
    <ligand>
        <name>FAD</name>
        <dbReference type="ChEBI" id="CHEBI:57692"/>
    </ligand>
</feature>
<dbReference type="GO" id="GO:0071949">
    <property type="term" value="F:FAD binding"/>
    <property type="evidence" value="ECO:0007669"/>
    <property type="project" value="InterPro"/>
</dbReference>
<accession>A0A0K8PYQ8</accession>
<comment type="cofactor">
    <cofactor evidence="1 9">
        <name>FAD</name>
        <dbReference type="ChEBI" id="CHEBI:57692"/>
    </cofactor>
</comment>